<reference evidence="2" key="3">
    <citation type="submission" date="2023-07" db="EMBL/GenBank/DDBJ databases">
        <title>An improved reference 1 genome and first organelle genomes of Quercus suber.</title>
        <authorList>
            <consortium name="Genosuber Consortium"/>
            <person name="Usie A."/>
            <person name="Serra O."/>
            <person name="Barros P."/>
        </authorList>
    </citation>
    <scope>NUCLEOTIDE SEQUENCE</scope>
    <source>
        <strain evidence="2">HL8</strain>
        <tissue evidence="2">Leaves</tissue>
    </source>
</reference>
<evidence type="ECO:0000313" key="2">
    <source>
        <dbReference type="EMBL" id="KAK7858373.1"/>
    </source>
</evidence>
<dbReference type="InterPro" id="IPR002885">
    <property type="entry name" value="PPR_rpt"/>
</dbReference>
<accession>A0AAW0M6A0</accession>
<reference evidence="2" key="1">
    <citation type="submission" date="2017-12" db="EMBL/GenBank/DDBJ databases">
        <authorList>
            <person name="Barbosa P."/>
            <person name="Usie A."/>
            <person name="Ramos A.M."/>
        </authorList>
    </citation>
    <scope>NUCLEOTIDE SEQUENCE</scope>
    <source>
        <strain evidence="2">HL8</strain>
        <tissue evidence="2">Leaves</tissue>
    </source>
</reference>
<reference evidence="2" key="2">
    <citation type="journal article" date="2018" name="Sci. Data">
        <title>The draft genome sequence of cork oak.</title>
        <authorList>
            <person name="Ramos A.M."/>
            <person name="Usie A."/>
            <person name="Barbosa P."/>
            <person name="Barros P.M."/>
            <person name="Capote T."/>
            <person name="Chaves I."/>
            <person name="Simoes F."/>
            <person name="Abreu I."/>
            <person name="Carrasquinho I."/>
            <person name="Faro C."/>
            <person name="Guimaraes J.B."/>
            <person name="Mendonca D."/>
            <person name="Nobrega F."/>
            <person name="Rodrigues L."/>
            <person name="Saibo N.J.M."/>
            <person name="Varela M.C."/>
            <person name="Egas C."/>
            <person name="Matos J."/>
            <person name="Miguel C.M."/>
            <person name="Oliveira M.M."/>
            <person name="Ricardo C.P."/>
            <person name="Goncalves S."/>
        </authorList>
    </citation>
    <scope>NUCLEOTIDE SEQUENCE [LARGE SCALE GENOMIC DNA]</scope>
    <source>
        <strain evidence="2">HL8</strain>
    </source>
</reference>
<organism evidence="2">
    <name type="scientific">Quercus suber</name>
    <name type="common">Cork oak</name>
    <dbReference type="NCBI Taxonomy" id="58331"/>
    <lineage>
        <taxon>Eukaryota</taxon>
        <taxon>Viridiplantae</taxon>
        <taxon>Streptophyta</taxon>
        <taxon>Embryophyta</taxon>
        <taxon>Tracheophyta</taxon>
        <taxon>Spermatophyta</taxon>
        <taxon>Magnoliopsida</taxon>
        <taxon>eudicotyledons</taxon>
        <taxon>Gunneridae</taxon>
        <taxon>Pentapetalae</taxon>
        <taxon>rosids</taxon>
        <taxon>fabids</taxon>
        <taxon>Fagales</taxon>
        <taxon>Fagaceae</taxon>
        <taxon>Quercus</taxon>
    </lineage>
</organism>
<dbReference type="AlphaFoldDB" id="A0AAW0M6A0"/>
<dbReference type="GO" id="GO:0003723">
    <property type="term" value="F:RNA binding"/>
    <property type="evidence" value="ECO:0007669"/>
    <property type="project" value="InterPro"/>
</dbReference>
<gene>
    <name evidence="2" type="primary">PCMP-H24_7</name>
    <name evidence="2" type="ORF">CFP56_013016</name>
</gene>
<protein>
    <submittedName>
        <fullName evidence="2">Pentatricopeptide repeat-containing protein</fullName>
    </submittedName>
</protein>
<dbReference type="Gene3D" id="1.25.40.10">
    <property type="entry name" value="Tetratricopeptide repeat domain"/>
    <property type="match status" value="1"/>
</dbReference>
<dbReference type="Pfam" id="PF01535">
    <property type="entry name" value="PPR"/>
    <property type="match status" value="3"/>
</dbReference>
<keyword evidence="1" id="KW-0677">Repeat</keyword>
<dbReference type="PANTHER" id="PTHR47926">
    <property type="entry name" value="PENTATRICOPEPTIDE REPEAT-CONTAINING PROTEIN"/>
    <property type="match status" value="1"/>
</dbReference>
<dbReference type="InterPro" id="IPR046960">
    <property type="entry name" value="PPR_At4g14850-like_plant"/>
</dbReference>
<sequence length="187" mass="21491">MLVKVMPEQNVVSWNAMISAYVQNSDLRSGRGCRQIQIIQWLLTIAIREAHELFLEMGERNLVSWMVMVSKFIEICEYREVWGVFLRCLDKAIALYERDPVKGFAKRAAIEIAYAQMGMIYEARRVFDEITNPQCGYMECYGCCNGHSREALELFTELHRSGNVPNHSSFTSAPFACSNIEDVEMGR</sequence>
<evidence type="ECO:0000256" key="1">
    <source>
        <dbReference type="ARBA" id="ARBA00022737"/>
    </source>
</evidence>
<dbReference type="GO" id="GO:0009451">
    <property type="term" value="P:RNA modification"/>
    <property type="evidence" value="ECO:0007669"/>
    <property type="project" value="InterPro"/>
</dbReference>
<comment type="caution">
    <text evidence="2">The sequence shown here is derived from an EMBL/GenBank/DDBJ whole genome shotgun (WGS) entry which is preliminary data.</text>
</comment>
<name>A0AAW0M6A0_QUESU</name>
<proteinExistence type="predicted"/>
<dbReference type="InterPro" id="IPR011990">
    <property type="entry name" value="TPR-like_helical_dom_sf"/>
</dbReference>
<dbReference type="EMBL" id="PKMF04000020">
    <property type="protein sequence ID" value="KAK7858373.1"/>
    <property type="molecule type" value="Genomic_DNA"/>
</dbReference>